<evidence type="ECO:0000313" key="2">
    <source>
        <dbReference type="EMBL" id="TYO95814.1"/>
    </source>
</evidence>
<protein>
    <submittedName>
        <fullName evidence="2">RsbT antagonist protein RsbS</fullName>
    </submittedName>
</protein>
<accession>A0A5D3WJF5</accession>
<dbReference type="Gene3D" id="3.30.750.24">
    <property type="entry name" value="STAS domain"/>
    <property type="match status" value="1"/>
</dbReference>
<evidence type="ECO:0000313" key="3">
    <source>
        <dbReference type="Proteomes" id="UP000324159"/>
    </source>
</evidence>
<comment type="caution">
    <text evidence="2">The sequence shown here is derived from an EMBL/GenBank/DDBJ whole genome shotgun (WGS) entry which is preliminary data.</text>
</comment>
<reference evidence="2 3" key="1">
    <citation type="submission" date="2019-07" db="EMBL/GenBank/DDBJ databases">
        <title>Genomic Encyclopedia of Type Strains, Phase IV (KMG-IV): sequencing the most valuable type-strain genomes for metagenomic binning, comparative biology and taxonomic classification.</title>
        <authorList>
            <person name="Goeker M."/>
        </authorList>
    </citation>
    <scope>NUCLEOTIDE SEQUENCE [LARGE SCALE GENOMIC DNA]</scope>
    <source>
        <strain evidence="2 3">SS015</strain>
    </source>
</reference>
<feature type="domain" description="STAS" evidence="1">
    <location>
        <begin position="6"/>
        <end position="96"/>
    </location>
</feature>
<keyword evidence="3" id="KW-1185">Reference proteome</keyword>
<dbReference type="SUPFAM" id="SSF52091">
    <property type="entry name" value="SpoIIaa-like"/>
    <property type="match status" value="1"/>
</dbReference>
<dbReference type="Proteomes" id="UP000324159">
    <property type="component" value="Unassembled WGS sequence"/>
</dbReference>
<dbReference type="PANTHER" id="PTHR33745">
    <property type="entry name" value="RSBT ANTAGONIST PROTEIN RSBS-RELATED"/>
    <property type="match status" value="1"/>
</dbReference>
<dbReference type="AlphaFoldDB" id="A0A5D3WJF5"/>
<dbReference type="OrthoDB" id="9797171at2"/>
<dbReference type="RefSeq" id="WP_148896957.1">
    <property type="nucleotide sequence ID" value="NZ_VNIB01000016.1"/>
</dbReference>
<dbReference type="InterPro" id="IPR036513">
    <property type="entry name" value="STAS_dom_sf"/>
</dbReference>
<gene>
    <name evidence="2" type="ORF">EDC39_11621</name>
</gene>
<proteinExistence type="predicted"/>
<evidence type="ECO:0000259" key="1">
    <source>
        <dbReference type="Pfam" id="PF01740"/>
    </source>
</evidence>
<name>A0A5D3WJF5_9BACT</name>
<dbReference type="Pfam" id="PF01740">
    <property type="entry name" value="STAS"/>
    <property type="match status" value="1"/>
</dbReference>
<sequence length="136" mass="14613">MEKIPILKVGNCLLVSIQIDMADQVALDLQDELSRRIVETGARGVLIDISCLDVVDSFIGRVLGEIAATARLLDAVTVVVGMQAAVAITLVELGLRLEGVLTALNVEMGMDLLQKQLANVPGLERKTLGHDRPQDD</sequence>
<dbReference type="InterPro" id="IPR051932">
    <property type="entry name" value="Bact_StressResp_Reg"/>
</dbReference>
<dbReference type="InterPro" id="IPR002645">
    <property type="entry name" value="STAS_dom"/>
</dbReference>
<organism evidence="2 3">
    <name type="scientific">Geothermobacter ehrlichii</name>
    <dbReference type="NCBI Taxonomy" id="213224"/>
    <lineage>
        <taxon>Bacteria</taxon>
        <taxon>Pseudomonadati</taxon>
        <taxon>Thermodesulfobacteriota</taxon>
        <taxon>Desulfuromonadia</taxon>
        <taxon>Desulfuromonadales</taxon>
        <taxon>Geothermobacteraceae</taxon>
        <taxon>Geothermobacter</taxon>
    </lineage>
</organism>
<dbReference type="CDD" id="cd07041">
    <property type="entry name" value="STAS_RsbR_RsbS_like"/>
    <property type="match status" value="1"/>
</dbReference>
<dbReference type="PANTHER" id="PTHR33745:SF1">
    <property type="entry name" value="RSBT ANTAGONIST PROTEIN RSBS"/>
    <property type="match status" value="1"/>
</dbReference>
<dbReference type="EMBL" id="VNIB01000016">
    <property type="protein sequence ID" value="TYO95814.1"/>
    <property type="molecule type" value="Genomic_DNA"/>
</dbReference>